<evidence type="ECO:0000256" key="1">
    <source>
        <dbReference type="SAM" id="SignalP"/>
    </source>
</evidence>
<evidence type="ECO:0000313" key="2">
    <source>
        <dbReference type="EMBL" id="KAK0640978.1"/>
    </source>
</evidence>
<sequence>MPATLSSLTFFVAVLASLILPLVAGFQVTFYLGNSCHGARWGTGHYRYPGTPDVCHNVPTNAVSATITREDTDGDDYNIAFWSGGCGRVLVGSGDGGECITFGSKGAQFSVREDWTVPGKKRGLSPAWAAEQQQHRDRLKLTAETAKGSLSPYFDPDMLARAGFGHGAISEESTGLVRWHQIALGIAVAVPIDEWDDTIHVKSDRFVPYGNAYDSGRYQDHDCGTGNTLASRSPVCEAASSESPAWGGLAAPAQWRPAQCRAAISCARDIAGAVSLRMHQGWPQVVECAVKAQRWGESLWDRLSWGGKVACWIFNNGVSFGLGTIDVGGGGGTADENEKLTQCSTEHSQANAFVEAILGASLVPAG</sequence>
<feature type="signal peptide" evidence="1">
    <location>
        <begin position="1"/>
        <end position="25"/>
    </location>
</feature>
<evidence type="ECO:0000313" key="3">
    <source>
        <dbReference type="Proteomes" id="UP001174936"/>
    </source>
</evidence>
<gene>
    <name evidence="2" type="ORF">B0T16DRAFT_393336</name>
</gene>
<dbReference type="Proteomes" id="UP001174936">
    <property type="component" value="Unassembled WGS sequence"/>
</dbReference>
<keyword evidence="1" id="KW-0732">Signal</keyword>
<organism evidence="2 3">
    <name type="scientific">Cercophora newfieldiana</name>
    <dbReference type="NCBI Taxonomy" id="92897"/>
    <lineage>
        <taxon>Eukaryota</taxon>
        <taxon>Fungi</taxon>
        <taxon>Dikarya</taxon>
        <taxon>Ascomycota</taxon>
        <taxon>Pezizomycotina</taxon>
        <taxon>Sordariomycetes</taxon>
        <taxon>Sordariomycetidae</taxon>
        <taxon>Sordariales</taxon>
        <taxon>Lasiosphaeriaceae</taxon>
        <taxon>Cercophora</taxon>
    </lineage>
</organism>
<feature type="chain" id="PRO_5041360309" evidence="1">
    <location>
        <begin position="26"/>
        <end position="366"/>
    </location>
</feature>
<protein>
    <submittedName>
        <fullName evidence="2">Uncharacterized protein</fullName>
    </submittedName>
</protein>
<accession>A0AA39XVE8</accession>
<keyword evidence="3" id="KW-1185">Reference proteome</keyword>
<comment type="caution">
    <text evidence="2">The sequence shown here is derived from an EMBL/GenBank/DDBJ whole genome shotgun (WGS) entry which is preliminary data.</text>
</comment>
<name>A0AA39XVE8_9PEZI</name>
<proteinExistence type="predicted"/>
<dbReference type="AlphaFoldDB" id="A0AA39XVE8"/>
<dbReference type="EMBL" id="JAULSV010000006">
    <property type="protein sequence ID" value="KAK0640978.1"/>
    <property type="molecule type" value="Genomic_DNA"/>
</dbReference>
<reference evidence="2" key="1">
    <citation type="submission" date="2023-06" db="EMBL/GenBank/DDBJ databases">
        <title>Genome-scale phylogeny and comparative genomics of the fungal order Sordariales.</title>
        <authorList>
            <consortium name="Lawrence Berkeley National Laboratory"/>
            <person name="Hensen N."/>
            <person name="Bonometti L."/>
            <person name="Westerberg I."/>
            <person name="Brannstrom I.O."/>
            <person name="Guillou S."/>
            <person name="Cros-Aarteil S."/>
            <person name="Calhoun S."/>
            <person name="Haridas S."/>
            <person name="Kuo A."/>
            <person name="Mondo S."/>
            <person name="Pangilinan J."/>
            <person name="Riley R."/>
            <person name="Labutti K."/>
            <person name="Andreopoulos B."/>
            <person name="Lipzen A."/>
            <person name="Chen C."/>
            <person name="Yanf M."/>
            <person name="Daum C."/>
            <person name="Ng V."/>
            <person name="Clum A."/>
            <person name="Steindorff A."/>
            <person name="Ohm R."/>
            <person name="Martin F."/>
            <person name="Silar P."/>
            <person name="Natvig D."/>
            <person name="Lalanne C."/>
            <person name="Gautier V."/>
            <person name="Ament-Velasquez S.L."/>
            <person name="Kruys A."/>
            <person name="Hutchinson M.I."/>
            <person name="Powell A.J."/>
            <person name="Barry K."/>
            <person name="Miller A.N."/>
            <person name="Grigoriev I.V."/>
            <person name="Debuchy R."/>
            <person name="Gladieux P."/>
            <person name="Thoren M.H."/>
            <person name="Johannesson H."/>
        </authorList>
    </citation>
    <scope>NUCLEOTIDE SEQUENCE</scope>
    <source>
        <strain evidence="2">SMH2532-1</strain>
    </source>
</reference>